<accession>A0A2K2DJ79</accession>
<reference evidence="2 3" key="1">
    <citation type="journal article" date="2010" name="Nature">
        <title>Genome sequencing and analysis of the model grass Brachypodium distachyon.</title>
        <authorList>
            <consortium name="International Brachypodium Initiative"/>
        </authorList>
    </citation>
    <scope>NUCLEOTIDE SEQUENCE [LARGE SCALE GENOMIC DNA]</scope>
    <source>
        <strain evidence="2 3">Bd21</strain>
    </source>
</reference>
<sequence>MIRSEHCSLLPALDRCGCLQDGPTQHRPKDQAQGERDAHSHHGIQKGLDNSDKTTIVLKINGEGKRVF</sequence>
<reference evidence="3" key="3">
    <citation type="submission" date="2018-08" db="UniProtKB">
        <authorList>
            <consortium name="EnsemblPlants"/>
        </authorList>
    </citation>
    <scope>IDENTIFICATION</scope>
    <source>
        <strain evidence="3">cv. Bd21</strain>
    </source>
</reference>
<feature type="compositionally biased region" description="Basic and acidic residues" evidence="1">
    <location>
        <begin position="27"/>
        <end position="40"/>
    </location>
</feature>
<reference evidence="2" key="2">
    <citation type="submission" date="2017-06" db="EMBL/GenBank/DDBJ databases">
        <title>WGS assembly of Brachypodium distachyon.</title>
        <authorList>
            <consortium name="The International Brachypodium Initiative"/>
            <person name="Lucas S."/>
            <person name="Harmon-Smith M."/>
            <person name="Lail K."/>
            <person name="Tice H."/>
            <person name="Grimwood J."/>
            <person name="Bruce D."/>
            <person name="Barry K."/>
            <person name="Shu S."/>
            <person name="Lindquist E."/>
            <person name="Wang M."/>
            <person name="Pitluck S."/>
            <person name="Vogel J.P."/>
            <person name="Garvin D.F."/>
            <person name="Mockler T.C."/>
            <person name="Schmutz J."/>
            <person name="Rokhsar D."/>
            <person name="Bevan M.W."/>
        </authorList>
    </citation>
    <scope>NUCLEOTIDE SEQUENCE</scope>
    <source>
        <strain evidence="2">Bd21</strain>
    </source>
</reference>
<proteinExistence type="predicted"/>
<dbReference type="EMBL" id="CM000880">
    <property type="protein sequence ID" value="PNT74336.1"/>
    <property type="molecule type" value="Genomic_DNA"/>
</dbReference>
<keyword evidence="4" id="KW-1185">Reference proteome</keyword>
<dbReference type="InParanoid" id="A0A2K2DJ79"/>
<organism evidence="2">
    <name type="scientific">Brachypodium distachyon</name>
    <name type="common">Purple false brome</name>
    <name type="synonym">Trachynia distachya</name>
    <dbReference type="NCBI Taxonomy" id="15368"/>
    <lineage>
        <taxon>Eukaryota</taxon>
        <taxon>Viridiplantae</taxon>
        <taxon>Streptophyta</taxon>
        <taxon>Embryophyta</taxon>
        <taxon>Tracheophyta</taxon>
        <taxon>Spermatophyta</taxon>
        <taxon>Magnoliopsida</taxon>
        <taxon>Liliopsida</taxon>
        <taxon>Poales</taxon>
        <taxon>Poaceae</taxon>
        <taxon>BOP clade</taxon>
        <taxon>Pooideae</taxon>
        <taxon>Stipodae</taxon>
        <taxon>Brachypodieae</taxon>
        <taxon>Brachypodium</taxon>
    </lineage>
</organism>
<evidence type="ECO:0000256" key="1">
    <source>
        <dbReference type="SAM" id="MobiDB-lite"/>
    </source>
</evidence>
<gene>
    <name evidence="2" type="ORF">BRADI_1g12783v3</name>
</gene>
<dbReference type="AlphaFoldDB" id="A0A2K2DJ79"/>
<name>A0A2K2DJ79_BRADI</name>
<dbReference type="Proteomes" id="UP000008810">
    <property type="component" value="Chromosome 1"/>
</dbReference>
<evidence type="ECO:0000313" key="3">
    <source>
        <dbReference type="EnsemblPlants" id="PNT74336"/>
    </source>
</evidence>
<dbReference type="EnsemblPlants" id="PNT74336">
    <property type="protein sequence ID" value="PNT74336"/>
    <property type="gene ID" value="BRADI_1g12783v3"/>
</dbReference>
<dbReference type="Gramene" id="PNT74336">
    <property type="protein sequence ID" value="PNT74336"/>
    <property type="gene ID" value="BRADI_1g12783v3"/>
</dbReference>
<protein>
    <submittedName>
        <fullName evidence="2 3">Uncharacterized protein</fullName>
    </submittedName>
</protein>
<feature type="region of interest" description="Disordered" evidence="1">
    <location>
        <begin position="20"/>
        <end position="52"/>
    </location>
</feature>
<evidence type="ECO:0000313" key="2">
    <source>
        <dbReference type="EMBL" id="PNT74336.1"/>
    </source>
</evidence>
<evidence type="ECO:0000313" key="4">
    <source>
        <dbReference type="Proteomes" id="UP000008810"/>
    </source>
</evidence>